<protein>
    <submittedName>
        <fullName evidence="2">Glyoxalase</fullName>
    </submittedName>
</protein>
<dbReference type="InterPro" id="IPR029068">
    <property type="entry name" value="Glyas_Bleomycin-R_OHBP_Dase"/>
</dbReference>
<dbReference type="Proteomes" id="UP000216442">
    <property type="component" value="Unassembled WGS sequence"/>
</dbReference>
<dbReference type="Pfam" id="PF00903">
    <property type="entry name" value="Glyoxalase"/>
    <property type="match status" value="1"/>
</dbReference>
<organism evidence="2 3">
    <name type="scientific">Mesorhizobium temperatum</name>
    <dbReference type="NCBI Taxonomy" id="241416"/>
    <lineage>
        <taxon>Bacteria</taxon>
        <taxon>Pseudomonadati</taxon>
        <taxon>Pseudomonadota</taxon>
        <taxon>Alphaproteobacteria</taxon>
        <taxon>Hyphomicrobiales</taxon>
        <taxon>Phyllobacteriaceae</taxon>
        <taxon>Mesorhizobium</taxon>
    </lineage>
</organism>
<evidence type="ECO:0000313" key="3">
    <source>
        <dbReference type="Proteomes" id="UP000216442"/>
    </source>
</evidence>
<gene>
    <name evidence="2" type="ORF">CIT26_16730</name>
</gene>
<sequence>MTVDDPFKHPTLASGIFYKNPRAASIWLEKAFGFELSMVVSDADGRLVHSEMRFGDGYIIVDAEWSDHVASPASVAGKNTQSVYVHLKDSIDAHCDRAKAAGAEIVQEPADQFYGERQYRARDPEGHVWTFSQTVRSVPREEAERLGDLQIEGWHQ</sequence>
<dbReference type="EMBL" id="NPKJ01000048">
    <property type="protein sequence ID" value="PAQ08569.1"/>
    <property type="molecule type" value="Genomic_DNA"/>
</dbReference>
<feature type="domain" description="VOC" evidence="1">
    <location>
        <begin position="6"/>
        <end position="134"/>
    </location>
</feature>
<dbReference type="SUPFAM" id="SSF54593">
    <property type="entry name" value="Glyoxalase/Bleomycin resistance protein/Dihydroxybiphenyl dioxygenase"/>
    <property type="match status" value="1"/>
</dbReference>
<dbReference type="Gene3D" id="3.30.720.110">
    <property type="match status" value="1"/>
</dbReference>
<dbReference type="InterPro" id="IPR004360">
    <property type="entry name" value="Glyas_Fos-R_dOase_dom"/>
</dbReference>
<reference evidence="2 3" key="1">
    <citation type="submission" date="2017-08" db="EMBL/GenBank/DDBJ databases">
        <title>Mesorhizobium wenxinae sp. nov., a novel rhizobial species isolated from root nodules of chickpea (Cicer arietinum L.).</title>
        <authorList>
            <person name="Zhang J."/>
        </authorList>
    </citation>
    <scope>NUCLEOTIDE SEQUENCE [LARGE SCALE GENOMIC DNA]</scope>
    <source>
        <strain evidence="2 3">SDW018</strain>
    </source>
</reference>
<dbReference type="PANTHER" id="PTHR34109">
    <property type="entry name" value="BNAUNNG04460D PROTEIN-RELATED"/>
    <property type="match status" value="1"/>
</dbReference>
<dbReference type="PANTHER" id="PTHR34109:SF1">
    <property type="entry name" value="VOC DOMAIN-CONTAINING PROTEIN"/>
    <property type="match status" value="1"/>
</dbReference>
<evidence type="ECO:0000313" key="2">
    <source>
        <dbReference type="EMBL" id="PAQ08569.1"/>
    </source>
</evidence>
<keyword evidence="3" id="KW-1185">Reference proteome</keyword>
<accession>A0A271LKD3</accession>
<comment type="caution">
    <text evidence="2">The sequence shown here is derived from an EMBL/GenBank/DDBJ whole genome shotgun (WGS) entry which is preliminary data.</text>
</comment>
<name>A0A271LKD3_9HYPH</name>
<dbReference type="RefSeq" id="WP_095493609.1">
    <property type="nucleotide sequence ID" value="NZ_NPKJ01000048.1"/>
</dbReference>
<dbReference type="PROSITE" id="PS51819">
    <property type="entry name" value="VOC"/>
    <property type="match status" value="1"/>
</dbReference>
<dbReference type="AlphaFoldDB" id="A0A271LKD3"/>
<dbReference type="InterPro" id="IPR037523">
    <property type="entry name" value="VOC_core"/>
</dbReference>
<dbReference type="Gene3D" id="3.30.720.120">
    <property type="match status" value="1"/>
</dbReference>
<proteinExistence type="predicted"/>
<evidence type="ECO:0000259" key="1">
    <source>
        <dbReference type="PROSITE" id="PS51819"/>
    </source>
</evidence>
<dbReference type="OrthoDB" id="9806868at2"/>